<name>A0AAQ2UWM0_OENOE</name>
<reference evidence="1 2" key="1">
    <citation type="submission" date="2018-08" db="EMBL/GenBank/DDBJ databases">
        <authorList>
            <person name="Lorentzen P. G. S. M."/>
        </authorList>
    </citation>
    <scope>NUCLEOTIDE SEQUENCE [LARGE SCALE GENOMIC DNA]</scope>
    <source>
        <strain evidence="1 2">CRBO_1381</strain>
    </source>
</reference>
<dbReference type="RefSeq" id="WP_186414066.1">
    <property type="nucleotide sequence ID" value="NZ_LR031358.1"/>
</dbReference>
<dbReference type="Proteomes" id="UP000294726">
    <property type="component" value="Chromosome"/>
</dbReference>
<dbReference type="EMBL" id="LR031358">
    <property type="protein sequence ID" value="VDB98833.1"/>
    <property type="molecule type" value="Genomic_DNA"/>
</dbReference>
<gene>
    <name evidence="1" type="ORF">OENI_1530</name>
</gene>
<dbReference type="AlphaFoldDB" id="A0AAQ2UWM0"/>
<evidence type="ECO:0000313" key="2">
    <source>
        <dbReference type="Proteomes" id="UP000294726"/>
    </source>
</evidence>
<organism evidence="1 2">
    <name type="scientific">Oenococcus oeni</name>
    <name type="common">Leuconostoc oenos</name>
    <dbReference type="NCBI Taxonomy" id="1247"/>
    <lineage>
        <taxon>Bacteria</taxon>
        <taxon>Bacillati</taxon>
        <taxon>Bacillota</taxon>
        <taxon>Bacilli</taxon>
        <taxon>Lactobacillales</taxon>
        <taxon>Lactobacillaceae</taxon>
        <taxon>Oenococcus</taxon>
    </lineage>
</organism>
<protein>
    <recommendedName>
        <fullName evidence="3">Abi family protein</fullName>
    </recommendedName>
</protein>
<accession>A0AAQ2UWM0</accession>
<proteinExistence type="predicted"/>
<sequence length="142" mass="16643">MLILDAINANIDDQNFLVHRQLFGNWLNSLRYVRNKVSHGNKIYNEILVFPAKIAKNDIKIFQLDTSKDEQKKLISVLLSMRRIYATMPDFDKQIWNNTISDIFSFAQKYFVVDLSKGLGVTRWKKINYSSKLIDSFAGRFF</sequence>
<evidence type="ECO:0000313" key="1">
    <source>
        <dbReference type="EMBL" id="VDB98833.1"/>
    </source>
</evidence>
<evidence type="ECO:0008006" key="3">
    <source>
        <dbReference type="Google" id="ProtNLM"/>
    </source>
</evidence>